<feature type="compositionally biased region" description="Low complexity" evidence="1">
    <location>
        <begin position="123"/>
        <end position="139"/>
    </location>
</feature>
<organism evidence="2 3">
    <name type="scientific">Portunus trituberculatus</name>
    <name type="common">Swimming crab</name>
    <name type="synonym">Neptunus trituberculatus</name>
    <dbReference type="NCBI Taxonomy" id="210409"/>
    <lineage>
        <taxon>Eukaryota</taxon>
        <taxon>Metazoa</taxon>
        <taxon>Ecdysozoa</taxon>
        <taxon>Arthropoda</taxon>
        <taxon>Crustacea</taxon>
        <taxon>Multicrustacea</taxon>
        <taxon>Malacostraca</taxon>
        <taxon>Eumalacostraca</taxon>
        <taxon>Eucarida</taxon>
        <taxon>Decapoda</taxon>
        <taxon>Pleocyemata</taxon>
        <taxon>Brachyura</taxon>
        <taxon>Eubrachyura</taxon>
        <taxon>Portunoidea</taxon>
        <taxon>Portunidae</taxon>
        <taxon>Portuninae</taxon>
        <taxon>Portunus</taxon>
    </lineage>
</organism>
<sequence length="311" mass="34305">MVKDPLKDRPPREGDQVLLAIREGKKGPEARDVVPVGSNPDPVTSSQHTPRKPQREEDIQAKVLACIFTAKALAGSDHRRLQELIPTILQHNGLPAIKVPGSALTAPNRSNRSRSRRDQPGTEAAPNHQQAATAAAPEPTGDKPRNRKETQDDVPGEEEEDEDEDEEDEDDGEDEEDEEVDVLGSGSEGEAPSPQDSKPNLPSDPQPPSGKQEEDDGWVTKTKRRRRPSPNTFRVVLPRAERKTTPGIALRESPTITKLRQEKRAGKIRKDVLTGVYIHEENRFVGNIKGYTGFGGYMSYPYPKDSSAPVK</sequence>
<protein>
    <submittedName>
        <fullName evidence="2">Uncharacterized protein</fullName>
    </submittedName>
</protein>
<feature type="region of interest" description="Disordered" evidence="1">
    <location>
        <begin position="22"/>
        <end position="57"/>
    </location>
</feature>
<feature type="region of interest" description="Disordered" evidence="1">
    <location>
        <begin position="89"/>
        <end position="252"/>
    </location>
</feature>
<dbReference type="AlphaFoldDB" id="A0A5B7DS71"/>
<comment type="caution">
    <text evidence="2">The sequence shown here is derived from an EMBL/GenBank/DDBJ whole genome shotgun (WGS) entry which is preliminary data.</text>
</comment>
<proteinExistence type="predicted"/>
<evidence type="ECO:0000313" key="3">
    <source>
        <dbReference type="Proteomes" id="UP000324222"/>
    </source>
</evidence>
<dbReference type="EMBL" id="VSRR010001261">
    <property type="protein sequence ID" value="MPC23853.1"/>
    <property type="molecule type" value="Genomic_DNA"/>
</dbReference>
<reference evidence="2 3" key="1">
    <citation type="submission" date="2019-05" db="EMBL/GenBank/DDBJ databases">
        <title>Another draft genome of Portunus trituberculatus and its Hox gene families provides insights of decapod evolution.</title>
        <authorList>
            <person name="Jeong J.-H."/>
            <person name="Song I."/>
            <person name="Kim S."/>
            <person name="Choi T."/>
            <person name="Kim D."/>
            <person name="Ryu S."/>
            <person name="Kim W."/>
        </authorList>
    </citation>
    <scope>NUCLEOTIDE SEQUENCE [LARGE SCALE GENOMIC DNA]</scope>
    <source>
        <tissue evidence="2">Muscle</tissue>
    </source>
</reference>
<feature type="compositionally biased region" description="Basic and acidic residues" evidence="1">
    <location>
        <begin position="140"/>
        <end position="151"/>
    </location>
</feature>
<keyword evidence="3" id="KW-1185">Reference proteome</keyword>
<gene>
    <name evidence="2" type="ORF">E2C01_016920</name>
</gene>
<name>A0A5B7DS71_PORTR</name>
<feature type="compositionally biased region" description="Acidic residues" evidence="1">
    <location>
        <begin position="152"/>
        <end position="181"/>
    </location>
</feature>
<dbReference type="OrthoDB" id="203339at2759"/>
<evidence type="ECO:0000313" key="2">
    <source>
        <dbReference type="EMBL" id="MPC23853.1"/>
    </source>
</evidence>
<evidence type="ECO:0000256" key="1">
    <source>
        <dbReference type="SAM" id="MobiDB-lite"/>
    </source>
</evidence>
<dbReference type="Proteomes" id="UP000324222">
    <property type="component" value="Unassembled WGS sequence"/>
</dbReference>
<feature type="compositionally biased region" description="Basic and acidic residues" evidence="1">
    <location>
        <begin position="22"/>
        <end position="32"/>
    </location>
</feature>
<accession>A0A5B7DS71</accession>